<gene>
    <name evidence="2" type="ORF">JK358_25970</name>
</gene>
<evidence type="ECO:0000313" key="3">
    <source>
        <dbReference type="Proteomes" id="UP000602198"/>
    </source>
</evidence>
<evidence type="ECO:0000313" key="2">
    <source>
        <dbReference type="EMBL" id="MBL1077856.1"/>
    </source>
</evidence>
<evidence type="ECO:0008006" key="4">
    <source>
        <dbReference type="Google" id="ProtNLM"/>
    </source>
</evidence>
<accession>A0ABS1MC40</accession>
<dbReference type="EMBL" id="JAERRJ010000010">
    <property type="protein sequence ID" value="MBL1077856.1"/>
    <property type="molecule type" value="Genomic_DNA"/>
</dbReference>
<organism evidence="2 3">
    <name type="scientific">Nocardia acididurans</name>
    <dbReference type="NCBI Taxonomy" id="2802282"/>
    <lineage>
        <taxon>Bacteria</taxon>
        <taxon>Bacillati</taxon>
        <taxon>Actinomycetota</taxon>
        <taxon>Actinomycetes</taxon>
        <taxon>Mycobacteriales</taxon>
        <taxon>Nocardiaceae</taxon>
        <taxon>Nocardia</taxon>
    </lineage>
</organism>
<dbReference type="RefSeq" id="WP_201951916.1">
    <property type="nucleotide sequence ID" value="NZ_JAERRJ010000010.1"/>
</dbReference>
<evidence type="ECO:0000256" key="1">
    <source>
        <dbReference type="SAM" id="Phobius"/>
    </source>
</evidence>
<sequence>MPQPAQRTRPRTSTAVLATLLTVPCALLTLLPTVVAPPRAWAEPADQTVSLPSLGAGKVLRFPGREHQLTLNLPVLPGLAPTALTGTVQLPPLAARAVLEAWSGDRLLDRVELPRDPRANVRISLAGAEIRDGTATVALSSSLVPEPGLCPEDWTGRPMTLADAAVTYFGEEQQPATVAEFLPPVLNRLTVYTPAEPSRTESAAVLALSTAVTARYTRQPVAIDFRRIDSGTTVPDHPPAFLERQVVIKEASDTGLRLSGGPAPLLTVSGDEKTLPTQMRLLTSDLARAALAPSATVLGLPAAPQLAPEHTTLGALGQNQLSATAVGYVRVEFAVDQTRLGRPSSNVRINLLGNHTPLPDTLNGQIAVAVGDRQIAAWPVRPSGRFDEWVTIPSELLSRFTTVSVTLQQAGLTHGCGLEQPVTLTIDPDGEVDSEAAKPPVPGGLGALPQGLLPDVRVGLRTPGFADTVRAAQVLIAVQRLTAVPLRPELVSFDDAAHGDRPAVLIAADGSTTETPDLPLVRTGDTLIVYGDDAELDTRIDLRPPLTFGSLQAVWTGQRMVVVATSTQAPEHLDRLLNWLLDDPDRSYRLSGPVLLQAGDREPEFFDPTADTAEEYTPGRTAESPVALGRKLTVAALAALGVGIVIAAGILLRRRRSRRRP</sequence>
<comment type="caution">
    <text evidence="2">The sequence shown here is derived from an EMBL/GenBank/DDBJ whole genome shotgun (WGS) entry which is preliminary data.</text>
</comment>
<feature type="transmembrane region" description="Helical" evidence="1">
    <location>
        <begin position="632"/>
        <end position="652"/>
    </location>
</feature>
<keyword evidence="3" id="KW-1185">Reference proteome</keyword>
<dbReference type="Proteomes" id="UP000602198">
    <property type="component" value="Unassembled WGS sequence"/>
</dbReference>
<protein>
    <recommendedName>
        <fullName evidence="4">Cellulose synthase subunit</fullName>
    </recommendedName>
</protein>
<keyword evidence="1" id="KW-0812">Transmembrane</keyword>
<proteinExistence type="predicted"/>
<keyword evidence="1" id="KW-1133">Transmembrane helix</keyword>
<keyword evidence="1" id="KW-0472">Membrane</keyword>
<name>A0ABS1MC40_9NOCA</name>
<reference evidence="2 3" key="1">
    <citation type="submission" date="2021-01" db="EMBL/GenBank/DDBJ databases">
        <title>WGS of actinomycetes isolated from Thailand.</title>
        <authorList>
            <person name="Thawai C."/>
        </authorList>
    </citation>
    <scope>NUCLEOTIDE SEQUENCE [LARGE SCALE GENOMIC DNA]</scope>
    <source>
        <strain evidence="2 3">LPG 2</strain>
    </source>
</reference>